<dbReference type="Proteomes" id="UP000250235">
    <property type="component" value="Unassembled WGS sequence"/>
</dbReference>
<sequence length="139" mass="14971">MFYDVERSNRGACVAIRFKKIGVASLPPAIAFGKAASARSYNWYQSQGHGVFKTLPCWHLCLAPIVVTITPALHGDCGRYRQSGLRPDMRLLRHPALEGVTRSARTDSPHRIGRKQISGEEGGGGGGGGGLREERRGGA</sequence>
<evidence type="ECO:0000313" key="3">
    <source>
        <dbReference type="Proteomes" id="UP000250235"/>
    </source>
</evidence>
<keyword evidence="3" id="KW-1185">Reference proteome</keyword>
<accession>A0A2Z7AUF3</accession>
<gene>
    <name evidence="2" type="ORF">F511_40152</name>
</gene>
<dbReference type="EMBL" id="KV014049">
    <property type="protein sequence ID" value="KZV22842.1"/>
    <property type="molecule type" value="Genomic_DNA"/>
</dbReference>
<reference evidence="2 3" key="1">
    <citation type="journal article" date="2015" name="Proc. Natl. Acad. Sci. U.S.A.">
        <title>The resurrection genome of Boea hygrometrica: A blueprint for survival of dehydration.</title>
        <authorList>
            <person name="Xiao L."/>
            <person name="Yang G."/>
            <person name="Zhang L."/>
            <person name="Yang X."/>
            <person name="Zhao S."/>
            <person name="Ji Z."/>
            <person name="Zhou Q."/>
            <person name="Hu M."/>
            <person name="Wang Y."/>
            <person name="Chen M."/>
            <person name="Xu Y."/>
            <person name="Jin H."/>
            <person name="Xiao X."/>
            <person name="Hu G."/>
            <person name="Bao F."/>
            <person name="Hu Y."/>
            <person name="Wan P."/>
            <person name="Li L."/>
            <person name="Deng X."/>
            <person name="Kuang T."/>
            <person name="Xiang C."/>
            <person name="Zhu J.K."/>
            <person name="Oliver M.J."/>
            <person name="He Y."/>
        </authorList>
    </citation>
    <scope>NUCLEOTIDE SEQUENCE [LARGE SCALE GENOMIC DNA]</scope>
    <source>
        <strain evidence="3">cv. XS01</strain>
    </source>
</reference>
<evidence type="ECO:0000256" key="1">
    <source>
        <dbReference type="SAM" id="MobiDB-lite"/>
    </source>
</evidence>
<protein>
    <submittedName>
        <fullName evidence="2">Uncharacterized protein</fullName>
    </submittedName>
</protein>
<feature type="region of interest" description="Disordered" evidence="1">
    <location>
        <begin position="96"/>
        <end position="139"/>
    </location>
</feature>
<name>A0A2Z7AUF3_9LAMI</name>
<feature type="compositionally biased region" description="Gly residues" evidence="1">
    <location>
        <begin position="120"/>
        <end position="130"/>
    </location>
</feature>
<proteinExistence type="predicted"/>
<evidence type="ECO:0000313" key="2">
    <source>
        <dbReference type="EMBL" id="KZV22842.1"/>
    </source>
</evidence>
<dbReference type="AlphaFoldDB" id="A0A2Z7AUF3"/>
<organism evidence="2 3">
    <name type="scientific">Dorcoceras hygrometricum</name>
    <dbReference type="NCBI Taxonomy" id="472368"/>
    <lineage>
        <taxon>Eukaryota</taxon>
        <taxon>Viridiplantae</taxon>
        <taxon>Streptophyta</taxon>
        <taxon>Embryophyta</taxon>
        <taxon>Tracheophyta</taxon>
        <taxon>Spermatophyta</taxon>
        <taxon>Magnoliopsida</taxon>
        <taxon>eudicotyledons</taxon>
        <taxon>Gunneridae</taxon>
        <taxon>Pentapetalae</taxon>
        <taxon>asterids</taxon>
        <taxon>lamiids</taxon>
        <taxon>Lamiales</taxon>
        <taxon>Gesneriaceae</taxon>
        <taxon>Didymocarpoideae</taxon>
        <taxon>Trichosporeae</taxon>
        <taxon>Loxocarpinae</taxon>
        <taxon>Dorcoceras</taxon>
    </lineage>
</organism>